<accession>A0A0F7TNL9</accession>
<dbReference type="Proteomes" id="UP000042958">
    <property type="component" value="Unassembled WGS sequence"/>
</dbReference>
<dbReference type="Gene3D" id="2.70.50.70">
    <property type="match status" value="1"/>
</dbReference>
<gene>
    <name evidence="2" type="ORF">PMG11_06998</name>
</gene>
<evidence type="ECO:0000313" key="2">
    <source>
        <dbReference type="EMBL" id="CEJ58339.1"/>
    </source>
</evidence>
<proteinExistence type="predicted"/>
<evidence type="ECO:0008006" key="4">
    <source>
        <dbReference type="Google" id="ProtNLM"/>
    </source>
</evidence>
<dbReference type="PANTHER" id="PTHR36182">
    <property type="entry name" value="PROTEIN, PUTATIVE (AFU_ORTHOLOGUE AFUA_6G10930)-RELATED"/>
    <property type="match status" value="1"/>
</dbReference>
<keyword evidence="3" id="KW-1185">Reference proteome</keyword>
<name>A0A0F7TNL9_PENBI</name>
<feature type="chain" id="PRO_5002522502" description="Endoglucanase" evidence="1">
    <location>
        <begin position="19"/>
        <end position="219"/>
    </location>
</feature>
<evidence type="ECO:0000256" key="1">
    <source>
        <dbReference type="SAM" id="SignalP"/>
    </source>
</evidence>
<sequence length="219" mass="23727">MLFKFVFGILCSSSLVAAHMEMSWPYPLRSRFDPISNPSLIDYSMTSPLDPHGSNFPCKSYQKNSPWRATVGYTAGNTYNITLSGSATHGGGSCQLSLSYDNGTTFKVIQSMEGGCPLQSKYNFKMPEDVADGDALFAWSWFNLIGNREMYMNCADVVISGGTGTVMAFENKYPDMFVANVGNNCSTVENQQTVFADPGAQVIYGAGVAPSSPPFPDCS</sequence>
<dbReference type="PANTHER" id="PTHR36182:SF1">
    <property type="entry name" value="PROTEIN, PUTATIVE (AFU_ORTHOLOGUE AFUA_6G10930)-RELATED"/>
    <property type="match status" value="1"/>
</dbReference>
<dbReference type="STRING" id="104259.A0A0F7TNL9"/>
<dbReference type="OrthoDB" id="2342176at2759"/>
<feature type="signal peptide" evidence="1">
    <location>
        <begin position="1"/>
        <end position="18"/>
    </location>
</feature>
<reference evidence="3" key="1">
    <citation type="journal article" date="2015" name="Genome Announc.">
        <title>Draft genome sequence of the fungus Penicillium brasilianum MG11.</title>
        <authorList>
            <person name="Horn F."/>
            <person name="Linde J."/>
            <person name="Mattern D.J."/>
            <person name="Walther G."/>
            <person name="Guthke R."/>
            <person name="Brakhage A.A."/>
            <person name="Valiante V."/>
        </authorList>
    </citation>
    <scope>NUCLEOTIDE SEQUENCE [LARGE SCALE GENOMIC DNA]</scope>
    <source>
        <strain evidence="3">MG11</strain>
    </source>
</reference>
<organism evidence="2 3">
    <name type="scientific">Penicillium brasilianum</name>
    <dbReference type="NCBI Taxonomy" id="104259"/>
    <lineage>
        <taxon>Eukaryota</taxon>
        <taxon>Fungi</taxon>
        <taxon>Dikarya</taxon>
        <taxon>Ascomycota</taxon>
        <taxon>Pezizomycotina</taxon>
        <taxon>Eurotiomycetes</taxon>
        <taxon>Eurotiomycetidae</taxon>
        <taxon>Eurotiales</taxon>
        <taxon>Aspergillaceae</taxon>
        <taxon>Penicillium</taxon>
    </lineage>
</organism>
<evidence type="ECO:0000313" key="3">
    <source>
        <dbReference type="Proteomes" id="UP000042958"/>
    </source>
</evidence>
<dbReference type="AlphaFoldDB" id="A0A0F7TNL9"/>
<keyword evidence="1" id="KW-0732">Signal</keyword>
<dbReference type="EMBL" id="CDHK01000006">
    <property type="protein sequence ID" value="CEJ58339.1"/>
    <property type="molecule type" value="Genomic_DNA"/>
</dbReference>
<protein>
    <recommendedName>
        <fullName evidence="4">Endoglucanase</fullName>
    </recommendedName>
</protein>